<dbReference type="Proteomes" id="UP000518878">
    <property type="component" value="Unassembled WGS sequence"/>
</dbReference>
<organism evidence="3 4">
    <name type="scientific">Luteibacter yeojuensis</name>
    <dbReference type="NCBI Taxonomy" id="345309"/>
    <lineage>
        <taxon>Bacteria</taxon>
        <taxon>Pseudomonadati</taxon>
        <taxon>Pseudomonadota</taxon>
        <taxon>Gammaproteobacteria</taxon>
        <taxon>Lysobacterales</taxon>
        <taxon>Rhodanobacteraceae</taxon>
        <taxon>Luteibacter</taxon>
    </lineage>
</organism>
<evidence type="ECO:0000259" key="2">
    <source>
        <dbReference type="PROSITE" id="PS51208"/>
    </source>
</evidence>
<dbReference type="PROSITE" id="PS51208">
    <property type="entry name" value="AUTOTRANSPORTER"/>
    <property type="match status" value="1"/>
</dbReference>
<dbReference type="Pfam" id="PF18883">
    <property type="entry name" value="AC_1"/>
    <property type="match status" value="1"/>
</dbReference>
<reference evidence="3 4" key="1">
    <citation type="journal article" date="2006" name="Int. J. Syst. Evol. Microbiol.">
        <title>Dyella yeojuensis sp. nov., isolated from greenhouse soil in Korea.</title>
        <authorList>
            <person name="Kim B.Y."/>
            <person name="Weon H.Y."/>
            <person name="Lee K.H."/>
            <person name="Seok S.J."/>
            <person name="Kwon S.W."/>
            <person name="Go S.J."/>
            <person name="Stackebrandt E."/>
        </authorList>
    </citation>
    <scope>NUCLEOTIDE SEQUENCE [LARGE SCALE GENOMIC DNA]</scope>
    <source>
        <strain evidence="3 4">DSM 17673</strain>
    </source>
</reference>
<dbReference type="InterPro" id="IPR043990">
    <property type="entry name" value="AC_1"/>
</dbReference>
<name>A0A7X5TNF9_9GAMM</name>
<sequence>MTDTTGRAISLLYSNGSVPQSSATVNASELTGATDGAFAASGGLLRIDQGSTVTGNDGSGAILTTGRIEVAGGSRVHGSANGIRVVDTTRAPGEDQGRAVVVDGAVVSGGSGPGILVDSQGGKNTVATIFLTNGASVTGGNGVAVQVVANTETNLAISASDIVGDMVSAGGRLDISMHDGSTVTGGMNNVGALALDGNSAWRVGGNSDVGSLAMKDSALMFEPRGNGTHSTVTVRGDFSGSGATVGFNTTMNAGGALANQATDRLLIEGSVTTTGPTAIQVTPGGAGANTDTNGNGKVDADEGISLIQVAGDSRRDAFTLRGGYVAAGPFQYTLHAFGPGETDAGQNLLASGKLNWDYRLGNKIVCDGDCPLDPETGEPDPGNPGDPGEPEIPERVAVVPQLPSYVSAPAALLTYGDMMTDGLRQRLGDIRQGESHDPVGGEMFARYLGGQLRYSSNRSFKNYGYGFDQQVNALQLGGSLIALDGDDGTLRAGWAVDHGTTRVSPKAADGNSSAKYRANGVSGWLTWQHGGGFWIDGVVGAIRYRGDVGTDLRGADVARIRAHGWMTSVEAGMPFALGNAWTVEPRFQLKHQSLNFRDFVDGDNLSVELGTAKQTSATIGGRLSRMANPVFMPYVGVDLTHTSNGDPRVDVSSEEWNIADRFGSGRVGNAYRVSLGAVSQLGRNVQVYGEGTYRHFVGGYGMQGLAGNIGVRVTF</sequence>
<dbReference type="SUPFAM" id="SSF103515">
    <property type="entry name" value="Autotransporter"/>
    <property type="match status" value="1"/>
</dbReference>
<dbReference type="Gene3D" id="2.40.128.130">
    <property type="entry name" value="Autotransporter beta-domain"/>
    <property type="match status" value="1"/>
</dbReference>
<dbReference type="Pfam" id="PF03797">
    <property type="entry name" value="Autotransporter"/>
    <property type="match status" value="1"/>
</dbReference>
<feature type="region of interest" description="Disordered" evidence="1">
    <location>
        <begin position="370"/>
        <end position="392"/>
    </location>
</feature>
<dbReference type="InterPro" id="IPR012332">
    <property type="entry name" value="Autotransporter_pectin_lyase_C"/>
</dbReference>
<dbReference type="Gene3D" id="2.160.20.20">
    <property type="match status" value="1"/>
</dbReference>
<dbReference type="AlphaFoldDB" id="A0A7X5TNF9"/>
<protein>
    <submittedName>
        <fullName evidence="3">Autotransporter outer membrane beta-barrel domain-containing protein</fullName>
    </submittedName>
</protein>
<dbReference type="RefSeq" id="WP_166698246.1">
    <property type="nucleotide sequence ID" value="NZ_JAAQTL010000001.1"/>
</dbReference>
<accession>A0A7X5TNF9</accession>
<dbReference type="NCBIfam" id="TIGR01414">
    <property type="entry name" value="autotrans_barl"/>
    <property type="match status" value="1"/>
</dbReference>
<keyword evidence="4" id="KW-1185">Reference proteome</keyword>
<gene>
    <name evidence="3" type="ORF">HBF32_03540</name>
</gene>
<evidence type="ECO:0000256" key="1">
    <source>
        <dbReference type="SAM" id="MobiDB-lite"/>
    </source>
</evidence>
<dbReference type="InterPro" id="IPR006315">
    <property type="entry name" value="OM_autotransptr_brl_dom"/>
</dbReference>
<comment type="caution">
    <text evidence="3">The sequence shown here is derived from an EMBL/GenBank/DDBJ whole genome shotgun (WGS) entry which is preliminary data.</text>
</comment>
<dbReference type="SMART" id="SM00869">
    <property type="entry name" value="Autotransporter"/>
    <property type="match status" value="1"/>
</dbReference>
<evidence type="ECO:0000313" key="3">
    <source>
        <dbReference type="EMBL" id="NID14536.1"/>
    </source>
</evidence>
<dbReference type="SUPFAM" id="SSF51126">
    <property type="entry name" value="Pectin lyase-like"/>
    <property type="match status" value="1"/>
</dbReference>
<proteinExistence type="predicted"/>
<evidence type="ECO:0000313" key="4">
    <source>
        <dbReference type="Proteomes" id="UP000518878"/>
    </source>
</evidence>
<dbReference type="InterPro" id="IPR005546">
    <property type="entry name" value="Autotransporte_beta"/>
</dbReference>
<dbReference type="EMBL" id="JAAQTL010000001">
    <property type="protein sequence ID" value="NID14536.1"/>
    <property type="molecule type" value="Genomic_DNA"/>
</dbReference>
<dbReference type="InterPro" id="IPR036709">
    <property type="entry name" value="Autotransporte_beta_dom_sf"/>
</dbReference>
<feature type="domain" description="Autotransporter" evidence="2">
    <location>
        <begin position="436"/>
        <end position="715"/>
    </location>
</feature>
<dbReference type="InterPro" id="IPR011050">
    <property type="entry name" value="Pectin_lyase_fold/virulence"/>
</dbReference>
<dbReference type="GO" id="GO:0019867">
    <property type="term" value="C:outer membrane"/>
    <property type="evidence" value="ECO:0007669"/>
    <property type="project" value="InterPro"/>
</dbReference>